<reference evidence="3 4" key="1">
    <citation type="journal article" date="2015" name="Genome Biol.">
        <title>Comparative genomics of Steinernema reveals deeply conserved gene regulatory networks.</title>
        <authorList>
            <person name="Dillman A.R."/>
            <person name="Macchietto M."/>
            <person name="Porter C.F."/>
            <person name="Rogers A."/>
            <person name="Williams B."/>
            <person name="Antoshechkin I."/>
            <person name="Lee M.M."/>
            <person name="Goodwin Z."/>
            <person name="Lu X."/>
            <person name="Lewis E.E."/>
            <person name="Goodrich-Blair H."/>
            <person name="Stock S.P."/>
            <person name="Adams B.J."/>
            <person name="Sternberg P.W."/>
            <person name="Mortazavi A."/>
        </authorList>
    </citation>
    <scope>NUCLEOTIDE SEQUENCE [LARGE SCALE GENOMIC DNA]</scope>
    <source>
        <strain evidence="3 4">ALL</strain>
    </source>
</reference>
<evidence type="ECO:0008006" key="5">
    <source>
        <dbReference type="Google" id="ProtNLM"/>
    </source>
</evidence>
<evidence type="ECO:0000313" key="3">
    <source>
        <dbReference type="EMBL" id="TKR82824.1"/>
    </source>
</evidence>
<evidence type="ECO:0000256" key="2">
    <source>
        <dbReference type="SAM" id="SignalP"/>
    </source>
</evidence>
<dbReference type="Proteomes" id="UP000298663">
    <property type="component" value="Unassembled WGS sequence"/>
</dbReference>
<keyword evidence="4" id="KW-1185">Reference proteome</keyword>
<keyword evidence="2" id="KW-0732">Signal</keyword>
<feature type="signal peptide" evidence="2">
    <location>
        <begin position="1"/>
        <end position="17"/>
    </location>
</feature>
<comment type="caution">
    <text evidence="3">The sequence shown here is derived from an EMBL/GenBank/DDBJ whole genome shotgun (WGS) entry which is preliminary data.</text>
</comment>
<organism evidence="3 4">
    <name type="scientific">Steinernema carpocapsae</name>
    <name type="common">Entomopathogenic nematode</name>
    <dbReference type="NCBI Taxonomy" id="34508"/>
    <lineage>
        <taxon>Eukaryota</taxon>
        <taxon>Metazoa</taxon>
        <taxon>Ecdysozoa</taxon>
        <taxon>Nematoda</taxon>
        <taxon>Chromadorea</taxon>
        <taxon>Rhabditida</taxon>
        <taxon>Tylenchina</taxon>
        <taxon>Panagrolaimomorpha</taxon>
        <taxon>Strongyloidoidea</taxon>
        <taxon>Steinernematidae</taxon>
        <taxon>Steinernema</taxon>
    </lineage>
</organism>
<dbReference type="AlphaFoldDB" id="A0A4U5NJ14"/>
<evidence type="ECO:0000313" key="4">
    <source>
        <dbReference type="Proteomes" id="UP000298663"/>
    </source>
</evidence>
<proteinExistence type="predicted"/>
<feature type="region of interest" description="Disordered" evidence="1">
    <location>
        <begin position="22"/>
        <end position="42"/>
    </location>
</feature>
<protein>
    <recommendedName>
        <fullName evidence="5">SH3 domain-containing protein</fullName>
    </recommendedName>
</protein>
<sequence length="153" mass="17191">MWSRFFLLLILAPMAMCCIPTRGKDDDMKEKKPEEPKPKPEVPKKFVVTVNTAVRATCIGANTNGDIRIMLVRKDGNRIVSKTDWITVPKKAEDNGWIRDGTMTPIEMPYPEALCMEKPTVCDQVTEVLIEFKGTNAWYPASIEGEIGGKKFA</sequence>
<feature type="chain" id="PRO_5020947202" description="SH3 domain-containing protein" evidence="2">
    <location>
        <begin position="18"/>
        <end position="153"/>
    </location>
</feature>
<accession>A0A4U5NJ14</accession>
<dbReference type="OrthoDB" id="10691640at2759"/>
<dbReference type="EMBL" id="AZBU02000004">
    <property type="protein sequence ID" value="TKR82824.1"/>
    <property type="molecule type" value="Genomic_DNA"/>
</dbReference>
<reference evidence="3 4" key="2">
    <citation type="journal article" date="2019" name="G3 (Bethesda)">
        <title>Hybrid Assembly of the Genome of the Entomopathogenic Nematode Steinernema carpocapsae Identifies the X-Chromosome.</title>
        <authorList>
            <person name="Serra L."/>
            <person name="Macchietto M."/>
            <person name="Macias-Munoz A."/>
            <person name="McGill C.J."/>
            <person name="Rodriguez I.M."/>
            <person name="Rodriguez B."/>
            <person name="Murad R."/>
            <person name="Mortazavi A."/>
        </authorList>
    </citation>
    <scope>NUCLEOTIDE SEQUENCE [LARGE SCALE GENOMIC DNA]</scope>
    <source>
        <strain evidence="3 4">ALL</strain>
    </source>
</reference>
<name>A0A4U5NJ14_STECR</name>
<evidence type="ECO:0000256" key="1">
    <source>
        <dbReference type="SAM" id="MobiDB-lite"/>
    </source>
</evidence>
<gene>
    <name evidence="3" type="ORF">L596_016500</name>
</gene>